<evidence type="ECO:0000259" key="1">
    <source>
        <dbReference type="PROSITE" id="PS00125"/>
    </source>
</evidence>
<dbReference type="InterPro" id="IPR029052">
    <property type="entry name" value="Metallo-depent_PP-like"/>
</dbReference>
<reference evidence="3" key="1">
    <citation type="submission" date="2016-10" db="EMBL/GenBank/DDBJ databases">
        <authorList>
            <person name="Varghese N."/>
            <person name="Submissions S."/>
        </authorList>
    </citation>
    <scope>NUCLEOTIDE SEQUENCE [LARGE SCALE GENOMIC DNA]</scope>
    <source>
        <strain evidence="3">Mob M</strain>
    </source>
</reference>
<dbReference type="PROSITE" id="PS00125">
    <property type="entry name" value="SER_THR_PHOSPHATASE"/>
    <property type="match status" value="1"/>
</dbReference>
<dbReference type="SMART" id="SM00156">
    <property type="entry name" value="PP2Ac"/>
    <property type="match status" value="1"/>
</dbReference>
<dbReference type="InterPro" id="IPR006186">
    <property type="entry name" value="Ser/Thr-sp_prot-phosphatase"/>
</dbReference>
<organism evidence="2 3">
    <name type="scientific">Methanolobus profundi</name>
    <dbReference type="NCBI Taxonomy" id="487685"/>
    <lineage>
        <taxon>Archaea</taxon>
        <taxon>Methanobacteriati</taxon>
        <taxon>Methanobacteriota</taxon>
        <taxon>Stenosarchaea group</taxon>
        <taxon>Methanomicrobia</taxon>
        <taxon>Methanosarcinales</taxon>
        <taxon>Methanosarcinaceae</taxon>
        <taxon>Methanolobus</taxon>
    </lineage>
</organism>
<dbReference type="EMBL" id="FOUJ01000001">
    <property type="protein sequence ID" value="SFM29954.1"/>
    <property type="molecule type" value="Genomic_DNA"/>
</dbReference>
<dbReference type="AlphaFoldDB" id="A0A1I4PQG2"/>
<dbReference type="STRING" id="487685.SAMN04488696_0825"/>
<feature type="domain" description="Serine/threonine specific protein phosphatases" evidence="1">
    <location>
        <begin position="95"/>
        <end position="100"/>
    </location>
</feature>
<evidence type="ECO:0000313" key="2">
    <source>
        <dbReference type="EMBL" id="SFM29954.1"/>
    </source>
</evidence>
<protein>
    <submittedName>
        <fullName evidence="2">Serine/threonine-protein phosphatase PP1 catalytic subunit</fullName>
    </submittedName>
</protein>
<dbReference type="PANTHER" id="PTHR11668">
    <property type="entry name" value="SERINE/THREONINE PROTEIN PHOSPHATASE"/>
    <property type="match status" value="1"/>
</dbReference>
<dbReference type="Pfam" id="PF00149">
    <property type="entry name" value="Metallophos"/>
    <property type="match status" value="1"/>
</dbReference>
<dbReference type="PANTHER" id="PTHR11668:SF496">
    <property type="entry name" value="SERINE_THREONINE-PROTEIN PHOSPHATASE"/>
    <property type="match status" value="1"/>
</dbReference>
<dbReference type="SUPFAM" id="SSF56300">
    <property type="entry name" value="Metallo-dependent phosphatases"/>
    <property type="match status" value="1"/>
</dbReference>
<accession>A0A1I4PQG2</accession>
<name>A0A1I4PQG2_9EURY</name>
<dbReference type="CDD" id="cd00144">
    <property type="entry name" value="MPP_PPP_family"/>
    <property type="match status" value="1"/>
</dbReference>
<dbReference type="Gene3D" id="3.60.21.10">
    <property type="match status" value="1"/>
</dbReference>
<keyword evidence="3" id="KW-1185">Reference proteome</keyword>
<dbReference type="PRINTS" id="PR00114">
    <property type="entry name" value="STPHPHTASE"/>
</dbReference>
<gene>
    <name evidence="2" type="ORF">SAMN04488696_0825</name>
</gene>
<sequence>MALCHNDLRTLLNGASVIFKKEGPLIHISSANAMIVGDIHGNIKALEFILRMYQEMECEDVIFLGDYVDRGPYSVAVLCRLFELKIRNEQKTVLLKGNHETMEMNSIYGLYEEIQDHDLFLAVNRTFQEMPVAAVLNDTIFCVHGGIPGVVDIEEISKENSFPYLWNDPSELPGINASVRGIRPKCFGPDTFDEFMEHNELSLMIRGHTALENGYEWWFHRRLLSIFSTPNYAGRDGKGAFAVVKDNEVSVFVFGKNKNNRNESYCIM</sequence>
<evidence type="ECO:0000313" key="3">
    <source>
        <dbReference type="Proteomes" id="UP000198535"/>
    </source>
</evidence>
<proteinExistence type="predicted"/>
<dbReference type="GO" id="GO:0005737">
    <property type="term" value="C:cytoplasm"/>
    <property type="evidence" value="ECO:0007669"/>
    <property type="project" value="TreeGrafter"/>
</dbReference>
<dbReference type="Proteomes" id="UP000198535">
    <property type="component" value="Unassembled WGS sequence"/>
</dbReference>
<dbReference type="InterPro" id="IPR004843">
    <property type="entry name" value="Calcineurin-like_PHP"/>
</dbReference>
<dbReference type="GO" id="GO:0004722">
    <property type="term" value="F:protein serine/threonine phosphatase activity"/>
    <property type="evidence" value="ECO:0007669"/>
    <property type="project" value="TreeGrafter"/>
</dbReference>
<dbReference type="InterPro" id="IPR050341">
    <property type="entry name" value="PP1_catalytic_subunit"/>
</dbReference>